<gene>
    <name evidence="3" type="ORF">C1645_840704</name>
</gene>
<dbReference type="Pfam" id="PF00108">
    <property type="entry name" value="Thiolase_N"/>
    <property type="match status" value="1"/>
</dbReference>
<dbReference type="PANTHER" id="PTHR42870:SF1">
    <property type="entry name" value="NON-SPECIFIC LIPID-TRANSFER PROTEIN-LIKE 2"/>
    <property type="match status" value="1"/>
</dbReference>
<feature type="domain" description="Thiolase N-terminal" evidence="2">
    <location>
        <begin position="32"/>
        <end position="136"/>
    </location>
</feature>
<evidence type="ECO:0000259" key="2">
    <source>
        <dbReference type="Pfam" id="PF00108"/>
    </source>
</evidence>
<evidence type="ECO:0000256" key="1">
    <source>
        <dbReference type="ARBA" id="ARBA00022679"/>
    </source>
</evidence>
<evidence type="ECO:0000313" key="3">
    <source>
        <dbReference type="EMBL" id="RIA79433.1"/>
    </source>
</evidence>
<name>A0A397RZ28_9GLOM</name>
<sequence>MAREATVKALLDIRKTYDVIEQAYVEYCFGDSTCEQRAVYQLVMTQIPIINVNNNCSTGSTALYLARQAIEFGIVDCALALDFEKMSKGSLAANFNDHTSPLDTTISNLSETPNSPFMAQVFGNAGIEYCEKYGANAEHMAKIGEKIIVIDVYSLEQIKSSPQVFGPLTKLQCCPTSDGSAAVIYELATVSPNLLELRSSIELAGADMTRKAAK</sequence>
<accession>A0A397RZ28</accession>
<dbReference type="CDD" id="cd00829">
    <property type="entry name" value="SCP-x_thiolase"/>
    <property type="match status" value="1"/>
</dbReference>
<comment type="caution">
    <text evidence="3">The sequence shown here is derived from an EMBL/GenBank/DDBJ whole genome shotgun (WGS) entry which is preliminary data.</text>
</comment>
<dbReference type="STRING" id="658196.A0A397RZ28"/>
<dbReference type="InterPro" id="IPR016039">
    <property type="entry name" value="Thiolase-like"/>
</dbReference>
<dbReference type="EMBL" id="QKYT01001303">
    <property type="protein sequence ID" value="RIA79433.1"/>
    <property type="molecule type" value="Genomic_DNA"/>
</dbReference>
<dbReference type="InterPro" id="IPR020616">
    <property type="entry name" value="Thiolase_N"/>
</dbReference>
<dbReference type="Gene3D" id="3.40.47.10">
    <property type="match status" value="1"/>
</dbReference>
<proteinExistence type="predicted"/>
<evidence type="ECO:0000313" key="4">
    <source>
        <dbReference type="Proteomes" id="UP000265703"/>
    </source>
</evidence>
<dbReference type="GO" id="GO:0016747">
    <property type="term" value="F:acyltransferase activity, transferring groups other than amino-acyl groups"/>
    <property type="evidence" value="ECO:0007669"/>
    <property type="project" value="InterPro"/>
</dbReference>
<dbReference type="AlphaFoldDB" id="A0A397RZ28"/>
<reference evidence="3 4" key="1">
    <citation type="submission" date="2018-06" db="EMBL/GenBank/DDBJ databases">
        <title>Comparative genomics reveals the genomic features of Rhizophagus irregularis, R. cerebriforme, R. diaphanum and Gigaspora rosea, and their symbiotic lifestyle signature.</title>
        <authorList>
            <person name="Morin E."/>
            <person name="San Clemente H."/>
            <person name="Chen E.C.H."/>
            <person name="De La Providencia I."/>
            <person name="Hainaut M."/>
            <person name="Kuo A."/>
            <person name="Kohler A."/>
            <person name="Murat C."/>
            <person name="Tang N."/>
            <person name="Roy S."/>
            <person name="Loubradou J."/>
            <person name="Henrissat B."/>
            <person name="Grigoriev I.V."/>
            <person name="Corradi N."/>
            <person name="Roux C."/>
            <person name="Martin F.M."/>
        </authorList>
    </citation>
    <scope>NUCLEOTIDE SEQUENCE [LARGE SCALE GENOMIC DNA]</scope>
    <source>
        <strain evidence="3 4">DAOM 227022</strain>
    </source>
</reference>
<protein>
    <submittedName>
        <fullName evidence="3">Thiolase-like protein</fullName>
    </submittedName>
</protein>
<dbReference type="InterPro" id="IPR020615">
    <property type="entry name" value="Thiolase_acyl_enz_int_AS"/>
</dbReference>
<dbReference type="PANTHER" id="PTHR42870">
    <property type="entry name" value="ACETYL-COA C-ACETYLTRANSFERASE"/>
    <property type="match status" value="1"/>
</dbReference>
<dbReference type="SUPFAM" id="SSF53901">
    <property type="entry name" value="Thiolase-like"/>
    <property type="match status" value="1"/>
</dbReference>
<dbReference type="Proteomes" id="UP000265703">
    <property type="component" value="Unassembled WGS sequence"/>
</dbReference>
<dbReference type="PROSITE" id="PS00098">
    <property type="entry name" value="THIOLASE_1"/>
    <property type="match status" value="1"/>
</dbReference>
<organism evidence="3 4">
    <name type="scientific">Glomus cerebriforme</name>
    <dbReference type="NCBI Taxonomy" id="658196"/>
    <lineage>
        <taxon>Eukaryota</taxon>
        <taxon>Fungi</taxon>
        <taxon>Fungi incertae sedis</taxon>
        <taxon>Mucoromycota</taxon>
        <taxon>Glomeromycotina</taxon>
        <taxon>Glomeromycetes</taxon>
        <taxon>Glomerales</taxon>
        <taxon>Glomeraceae</taxon>
        <taxon>Glomus</taxon>
    </lineage>
</organism>
<keyword evidence="1" id="KW-0808">Transferase</keyword>
<keyword evidence="4" id="KW-1185">Reference proteome</keyword>
<dbReference type="OrthoDB" id="542135at2759"/>